<feature type="binding site" evidence="5">
    <location>
        <begin position="57"/>
        <end position="59"/>
    </location>
    <ligand>
        <name>AMP</name>
        <dbReference type="ChEBI" id="CHEBI:456215"/>
    </ligand>
</feature>
<feature type="binding site" evidence="5">
    <location>
        <begin position="10"/>
        <end position="15"/>
    </location>
    <ligand>
        <name>ATP</name>
        <dbReference type="ChEBI" id="CHEBI:30616"/>
    </ligand>
</feature>
<feature type="binding site" evidence="5">
    <location>
        <position position="159"/>
    </location>
    <ligand>
        <name>ATP</name>
        <dbReference type="ChEBI" id="CHEBI:30616"/>
    </ligand>
</feature>
<comment type="caution">
    <text evidence="5">Lacks conserved residue(s) required for the propagation of feature annotation.</text>
</comment>
<dbReference type="InterPro" id="IPR000850">
    <property type="entry name" value="Adenylat/UMP-CMP_kin"/>
</dbReference>
<evidence type="ECO:0000256" key="2">
    <source>
        <dbReference type="ARBA" id="ARBA00022727"/>
    </source>
</evidence>
<comment type="domain">
    <text evidence="5">Consists of three domains, a large central CORE domain and two small peripheral domains, NMPbind and LID, which undergo movements during catalysis. The LID domain closes over the site of phosphoryl transfer upon ATP binding. Assembling and dissambling the active center during each catalytic cycle provides an effective means to prevent ATP hydrolysis.</text>
</comment>
<dbReference type="InterPro" id="IPR033690">
    <property type="entry name" value="Adenylat_kinase_CS"/>
</dbReference>
<keyword evidence="3 5" id="KW-0547">Nucleotide-binding</keyword>
<dbReference type="PANTHER" id="PTHR23359">
    <property type="entry name" value="NUCLEOTIDE KINASE"/>
    <property type="match status" value="1"/>
</dbReference>
<dbReference type="UniPathway" id="UPA00588">
    <property type="reaction ID" value="UER00649"/>
</dbReference>
<dbReference type="Pfam" id="PF00406">
    <property type="entry name" value="ADK"/>
    <property type="match status" value="1"/>
</dbReference>
<keyword evidence="5" id="KW-0963">Cytoplasm</keyword>
<keyword evidence="1 5" id="KW-0808">Transferase</keyword>
<evidence type="ECO:0000313" key="8">
    <source>
        <dbReference type="EMBL" id="OGG18860.1"/>
    </source>
</evidence>
<feature type="region of interest" description="NMP" evidence="5">
    <location>
        <begin position="30"/>
        <end position="59"/>
    </location>
</feature>
<dbReference type="STRING" id="1798381.A2721_03295"/>
<feature type="binding site" evidence="5">
    <location>
        <position position="131"/>
    </location>
    <ligand>
        <name>AMP</name>
        <dbReference type="ChEBI" id="CHEBI:456215"/>
    </ligand>
</feature>
<feature type="binding site" evidence="5">
    <location>
        <position position="31"/>
    </location>
    <ligand>
        <name>AMP</name>
        <dbReference type="ChEBI" id="CHEBI:456215"/>
    </ligand>
</feature>
<dbReference type="GO" id="GO:0005737">
    <property type="term" value="C:cytoplasm"/>
    <property type="evidence" value="ECO:0007669"/>
    <property type="project" value="UniProtKB-SubCell"/>
</dbReference>
<comment type="catalytic activity">
    <reaction evidence="5 7">
        <text>AMP + ATP = 2 ADP</text>
        <dbReference type="Rhea" id="RHEA:12973"/>
        <dbReference type="ChEBI" id="CHEBI:30616"/>
        <dbReference type="ChEBI" id="CHEBI:456215"/>
        <dbReference type="ChEBI" id="CHEBI:456216"/>
        <dbReference type="EC" id="2.7.4.3"/>
    </reaction>
</comment>
<evidence type="ECO:0000256" key="5">
    <source>
        <dbReference type="HAMAP-Rule" id="MF_00235"/>
    </source>
</evidence>
<feature type="binding site" evidence="5">
    <location>
        <position position="36"/>
    </location>
    <ligand>
        <name>AMP</name>
        <dbReference type="ChEBI" id="CHEBI:456215"/>
    </ligand>
</feature>
<comment type="subcellular location">
    <subcellularLocation>
        <location evidence="5 7">Cytoplasm</location>
    </subcellularLocation>
</comment>
<feature type="binding site" evidence="5">
    <location>
        <position position="120"/>
    </location>
    <ligand>
        <name>AMP</name>
        <dbReference type="ChEBI" id="CHEBI:456215"/>
    </ligand>
</feature>
<evidence type="ECO:0000256" key="6">
    <source>
        <dbReference type="RuleBase" id="RU003330"/>
    </source>
</evidence>
<evidence type="ECO:0000256" key="3">
    <source>
        <dbReference type="ARBA" id="ARBA00022741"/>
    </source>
</evidence>
<dbReference type="Proteomes" id="UP000177871">
    <property type="component" value="Unassembled WGS sequence"/>
</dbReference>
<keyword evidence="2 5" id="KW-0545">Nucleotide biosynthesis</keyword>
<dbReference type="PROSITE" id="PS00113">
    <property type="entry name" value="ADENYLATE_KINASE"/>
    <property type="match status" value="1"/>
</dbReference>
<dbReference type="EMBL" id="MFJK01000013">
    <property type="protein sequence ID" value="OGG18860.1"/>
    <property type="molecule type" value="Genomic_DNA"/>
</dbReference>
<comment type="pathway">
    <text evidence="5">Purine metabolism; AMP biosynthesis via salvage pathway; AMP from ADP: step 1/1.</text>
</comment>
<evidence type="ECO:0000256" key="1">
    <source>
        <dbReference type="ARBA" id="ARBA00022679"/>
    </source>
</evidence>
<dbReference type="Gene3D" id="3.40.50.300">
    <property type="entry name" value="P-loop containing nucleotide triphosphate hydrolases"/>
    <property type="match status" value="1"/>
</dbReference>
<dbReference type="GO" id="GO:0044209">
    <property type="term" value="P:AMP salvage"/>
    <property type="evidence" value="ECO:0007669"/>
    <property type="project" value="UniProtKB-UniRule"/>
</dbReference>
<dbReference type="CDD" id="cd01428">
    <property type="entry name" value="ADK"/>
    <property type="match status" value="1"/>
</dbReference>
<dbReference type="HAMAP" id="MF_00235">
    <property type="entry name" value="Adenylate_kinase_Adk"/>
    <property type="match status" value="1"/>
</dbReference>
<evidence type="ECO:0000256" key="4">
    <source>
        <dbReference type="ARBA" id="ARBA00022777"/>
    </source>
</evidence>
<evidence type="ECO:0000256" key="7">
    <source>
        <dbReference type="RuleBase" id="RU003331"/>
    </source>
</evidence>
<dbReference type="EC" id="2.7.4.3" evidence="5 7"/>
<feature type="binding site" evidence="5">
    <location>
        <position position="118"/>
    </location>
    <ligand>
        <name>ATP</name>
        <dbReference type="ChEBI" id="CHEBI:30616"/>
    </ligand>
</feature>
<organism evidence="8 9">
    <name type="scientific">Candidatus Gottesmanbacteria bacterium RIFCSPHIGHO2_01_FULL_47_48</name>
    <dbReference type="NCBI Taxonomy" id="1798381"/>
    <lineage>
        <taxon>Bacteria</taxon>
        <taxon>Candidatus Gottesmaniibacteriota</taxon>
    </lineage>
</organism>
<keyword evidence="5 7" id="KW-0067">ATP-binding</keyword>
<dbReference type="GO" id="GO:0005524">
    <property type="term" value="F:ATP binding"/>
    <property type="evidence" value="ECO:0007669"/>
    <property type="project" value="UniProtKB-UniRule"/>
</dbReference>
<feature type="binding site" evidence="5">
    <location>
        <position position="90"/>
    </location>
    <ligand>
        <name>AMP</name>
        <dbReference type="ChEBI" id="CHEBI:456215"/>
    </ligand>
</feature>
<dbReference type="GO" id="GO:0004017">
    <property type="term" value="F:AMP kinase activity"/>
    <property type="evidence" value="ECO:0007669"/>
    <property type="project" value="UniProtKB-UniRule"/>
</dbReference>
<gene>
    <name evidence="5" type="primary">adk</name>
    <name evidence="8" type="ORF">A2721_03295</name>
</gene>
<dbReference type="PRINTS" id="PR00094">
    <property type="entry name" value="ADENYLTKNASE"/>
</dbReference>
<proteinExistence type="inferred from homology"/>
<evidence type="ECO:0000313" key="9">
    <source>
        <dbReference type="Proteomes" id="UP000177871"/>
    </source>
</evidence>
<accession>A0A1F6A2I2</accession>
<dbReference type="AlphaFoldDB" id="A0A1F6A2I2"/>
<keyword evidence="4 5" id="KW-0418">Kinase</keyword>
<feature type="binding site" evidence="5">
    <location>
        <begin position="83"/>
        <end position="86"/>
    </location>
    <ligand>
        <name>AMP</name>
        <dbReference type="ChEBI" id="CHEBI:456215"/>
    </ligand>
</feature>
<comment type="similarity">
    <text evidence="5 6">Belongs to the adenylate kinase family.</text>
</comment>
<comment type="function">
    <text evidence="5">Catalyzes the reversible transfer of the terminal phosphate group between ATP and AMP. Plays an important role in cellular energy homeostasis and in adenine nucleotide metabolism.</text>
</comment>
<reference evidence="8 9" key="1">
    <citation type="journal article" date="2016" name="Nat. Commun.">
        <title>Thousands of microbial genomes shed light on interconnected biogeochemical processes in an aquifer system.</title>
        <authorList>
            <person name="Anantharaman K."/>
            <person name="Brown C.T."/>
            <person name="Hug L.A."/>
            <person name="Sharon I."/>
            <person name="Castelle C.J."/>
            <person name="Probst A.J."/>
            <person name="Thomas B.C."/>
            <person name="Singh A."/>
            <person name="Wilkins M.J."/>
            <person name="Karaoz U."/>
            <person name="Brodie E.L."/>
            <person name="Williams K.H."/>
            <person name="Hubbard S.S."/>
            <person name="Banfield J.F."/>
        </authorList>
    </citation>
    <scope>NUCLEOTIDE SEQUENCE [LARGE SCALE GENOMIC DNA]</scope>
</reference>
<dbReference type="InterPro" id="IPR027417">
    <property type="entry name" value="P-loop_NTPase"/>
</dbReference>
<name>A0A1F6A2I2_9BACT</name>
<protein>
    <recommendedName>
        <fullName evidence="5 7">Adenylate kinase</fullName>
        <shortName evidence="5">AK</shortName>
        <ecNumber evidence="5 7">2.7.4.3</ecNumber>
    </recommendedName>
    <alternativeName>
        <fullName evidence="5">ATP-AMP transphosphorylase</fullName>
    </alternativeName>
    <alternativeName>
        <fullName evidence="5">ATP:AMP phosphotransferase</fullName>
    </alternativeName>
    <alternativeName>
        <fullName evidence="5">Adenylate monophosphate kinase</fullName>
    </alternativeName>
</protein>
<sequence>MTIIIMGPQGSGKSTQADLLSQQLNLPHIETGEIYRRLSQENSPLGQKVKEILDKGDLIDDQTTFEVVDKYLAAITGGFIIDGFPRTLIQAQRERFPIDKVVYLRLSDDQAVKRLMRRGRADDTPAVIKERLNLYHSQTEPILDHYRQSGKLVEIDGRGTIEQVNQLIKNAISP</sequence>
<comment type="caution">
    <text evidence="8">The sequence shown here is derived from an EMBL/GenBank/DDBJ whole genome shotgun (WGS) entry which is preliminary data.</text>
</comment>
<dbReference type="SUPFAM" id="SSF52540">
    <property type="entry name" value="P-loop containing nucleoside triphosphate hydrolases"/>
    <property type="match status" value="1"/>
</dbReference>
<comment type="subunit">
    <text evidence="5 7">Monomer.</text>
</comment>